<sequence>MSETTTPGGAGTAVGGRRRARLLIVVTGISLVVLGIAAAVVWSVLRTAQGPAEAVRDYAALIAEGKAGAASSLVDPVAWAEGREGVASVLVSDEVLASSLEPFSVLDIELGSDGTTEVAVGSTVLVEVDYAVGDERGRAALRVEREHDGPFGASRWRVVDPLVVPIVVESNVPTVGPATLGGEPIDLSGPSFAGAEQLIALVYPGEYQVIAPERTAFSAATEYVLALSDAEPSVEEPSEGAALPVAARVQLTFDPTPELVDTVSEALDEHLDACLEEATAMPDDCPAVLAYLGRTVSNLTITERPEIDVLGAVGVDYVDGVPSRSPVGLRSTIGVIEYTGEDGARRDESFRVVADLEVHGDAVDIVFRSAA</sequence>
<protein>
    <submittedName>
        <fullName evidence="2">Uncharacterized protein</fullName>
    </submittedName>
</protein>
<keyword evidence="1" id="KW-0472">Membrane</keyword>
<name>A0AA41XGW1_9MICO</name>
<dbReference type="RefSeq" id="WP_259530811.1">
    <property type="nucleotide sequence ID" value="NZ_JANLCK010000014.1"/>
</dbReference>
<keyword evidence="3" id="KW-1185">Reference proteome</keyword>
<organism evidence="2 3">
    <name type="scientific">Herbiconiux oxytropis</name>
    <dbReference type="NCBI Taxonomy" id="2970915"/>
    <lineage>
        <taxon>Bacteria</taxon>
        <taxon>Bacillati</taxon>
        <taxon>Actinomycetota</taxon>
        <taxon>Actinomycetes</taxon>
        <taxon>Micrococcales</taxon>
        <taxon>Microbacteriaceae</taxon>
        <taxon>Herbiconiux</taxon>
    </lineage>
</organism>
<keyword evidence="1" id="KW-1133">Transmembrane helix</keyword>
<evidence type="ECO:0000256" key="1">
    <source>
        <dbReference type="SAM" id="Phobius"/>
    </source>
</evidence>
<dbReference type="EMBL" id="JANLCK010000014">
    <property type="protein sequence ID" value="MCS5727772.1"/>
    <property type="molecule type" value="Genomic_DNA"/>
</dbReference>
<evidence type="ECO:0000313" key="2">
    <source>
        <dbReference type="EMBL" id="MCS5727772.1"/>
    </source>
</evidence>
<reference evidence="2" key="1">
    <citation type="submission" date="2022-08" db="EMBL/GenBank/DDBJ databases">
        <authorList>
            <person name="Deng Y."/>
            <person name="Han X.-F."/>
            <person name="Zhang Y.-Q."/>
        </authorList>
    </citation>
    <scope>NUCLEOTIDE SEQUENCE</scope>
    <source>
        <strain evidence="2">CPCC 203407</strain>
    </source>
</reference>
<keyword evidence="1" id="KW-0812">Transmembrane</keyword>
<accession>A0AA41XGW1</accession>
<dbReference type="AlphaFoldDB" id="A0AA41XGW1"/>
<proteinExistence type="predicted"/>
<feature type="transmembrane region" description="Helical" evidence="1">
    <location>
        <begin position="22"/>
        <end position="45"/>
    </location>
</feature>
<gene>
    <name evidence="2" type="ORF">N1028_17895</name>
</gene>
<evidence type="ECO:0000313" key="3">
    <source>
        <dbReference type="Proteomes" id="UP001165587"/>
    </source>
</evidence>
<comment type="caution">
    <text evidence="2">The sequence shown here is derived from an EMBL/GenBank/DDBJ whole genome shotgun (WGS) entry which is preliminary data.</text>
</comment>
<dbReference type="Proteomes" id="UP001165587">
    <property type="component" value="Unassembled WGS sequence"/>
</dbReference>